<protein>
    <submittedName>
        <fullName evidence="2">Uncharacterized protein</fullName>
    </submittedName>
</protein>
<evidence type="ECO:0000313" key="3">
    <source>
        <dbReference type="Proteomes" id="UP001230504"/>
    </source>
</evidence>
<dbReference type="GeneID" id="85442969"/>
<evidence type="ECO:0000256" key="1">
    <source>
        <dbReference type="SAM" id="MobiDB-lite"/>
    </source>
</evidence>
<sequence>MSKTVLGTGGRDSPHPGRNSGMHCLGLPNFRGPKRPQRTYICRPEGQKGHCLRR</sequence>
<gene>
    <name evidence="2" type="ORF">LY79DRAFT_565423</name>
</gene>
<proteinExistence type="predicted"/>
<feature type="region of interest" description="Disordered" evidence="1">
    <location>
        <begin position="1"/>
        <end position="54"/>
    </location>
</feature>
<comment type="caution">
    <text evidence="2">The sequence shown here is derived from an EMBL/GenBank/DDBJ whole genome shotgun (WGS) entry which is preliminary data.</text>
</comment>
<dbReference type="AlphaFoldDB" id="A0AAD8PS31"/>
<name>A0AAD8PS31_9PEZI</name>
<reference evidence="2" key="1">
    <citation type="submission" date="2021-06" db="EMBL/GenBank/DDBJ databases">
        <title>Comparative genomics, transcriptomics and evolutionary studies reveal genomic signatures of adaptation to plant cell wall in hemibiotrophic fungi.</title>
        <authorList>
            <consortium name="DOE Joint Genome Institute"/>
            <person name="Baroncelli R."/>
            <person name="Diaz J.F."/>
            <person name="Benocci T."/>
            <person name="Peng M."/>
            <person name="Battaglia E."/>
            <person name="Haridas S."/>
            <person name="Andreopoulos W."/>
            <person name="Labutti K."/>
            <person name="Pangilinan J."/>
            <person name="Floch G.L."/>
            <person name="Makela M.R."/>
            <person name="Henrissat B."/>
            <person name="Grigoriev I.V."/>
            <person name="Crouch J.A."/>
            <person name="De Vries R.P."/>
            <person name="Sukno S.A."/>
            <person name="Thon M.R."/>
        </authorList>
    </citation>
    <scope>NUCLEOTIDE SEQUENCE</scope>
    <source>
        <strain evidence="2">CBS 125086</strain>
    </source>
</reference>
<keyword evidence="3" id="KW-1185">Reference proteome</keyword>
<accession>A0AAD8PS31</accession>
<evidence type="ECO:0000313" key="2">
    <source>
        <dbReference type="EMBL" id="KAK1574673.1"/>
    </source>
</evidence>
<dbReference type="EMBL" id="JAHLJV010000072">
    <property type="protein sequence ID" value="KAK1574673.1"/>
    <property type="molecule type" value="Genomic_DNA"/>
</dbReference>
<organism evidence="2 3">
    <name type="scientific">Colletotrichum navitas</name>
    <dbReference type="NCBI Taxonomy" id="681940"/>
    <lineage>
        <taxon>Eukaryota</taxon>
        <taxon>Fungi</taxon>
        <taxon>Dikarya</taxon>
        <taxon>Ascomycota</taxon>
        <taxon>Pezizomycotina</taxon>
        <taxon>Sordariomycetes</taxon>
        <taxon>Hypocreomycetidae</taxon>
        <taxon>Glomerellales</taxon>
        <taxon>Glomerellaceae</taxon>
        <taxon>Colletotrichum</taxon>
        <taxon>Colletotrichum graminicola species complex</taxon>
    </lineage>
</organism>
<dbReference type="RefSeq" id="XP_060410169.1">
    <property type="nucleotide sequence ID" value="XM_060558729.1"/>
</dbReference>
<dbReference type="Proteomes" id="UP001230504">
    <property type="component" value="Unassembled WGS sequence"/>
</dbReference>